<dbReference type="AlphaFoldDB" id="A0A0L0FGC8"/>
<evidence type="ECO:0000313" key="2">
    <source>
        <dbReference type="Proteomes" id="UP000054560"/>
    </source>
</evidence>
<dbReference type="EMBL" id="KQ243868">
    <property type="protein sequence ID" value="KNC75073.1"/>
    <property type="molecule type" value="Genomic_DNA"/>
</dbReference>
<name>A0A0L0FGC8_9EUKA</name>
<proteinExistence type="predicted"/>
<accession>A0A0L0FGC8</accession>
<feature type="non-terminal residue" evidence="1">
    <location>
        <position position="1"/>
    </location>
</feature>
<protein>
    <submittedName>
        <fullName evidence="1">Uncharacterized protein</fullName>
    </submittedName>
</protein>
<evidence type="ECO:0000313" key="1">
    <source>
        <dbReference type="EMBL" id="KNC75073.1"/>
    </source>
</evidence>
<dbReference type="GeneID" id="25912899"/>
<keyword evidence="2" id="KW-1185">Reference proteome</keyword>
<gene>
    <name evidence="1" type="ORF">SARC_12395</name>
</gene>
<dbReference type="Proteomes" id="UP000054560">
    <property type="component" value="Unassembled WGS sequence"/>
</dbReference>
<organism evidence="1 2">
    <name type="scientific">Sphaeroforma arctica JP610</name>
    <dbReference type="NCBI Taxonomy" id="667725"/>
    <lineage>
        <taxon>Eukaryota</taxon>
        <taxon>Ichthyosporea</taxon>
        <taxon>Ichthyophonida</taxon>
        <taxon>Sphaeroforma</taxon>
    </lineage>
</organism>
<reference evidence="1 2" key="1">
    <citation type="submission" date="2011-02" db="EMBL/GenBank/DDBJ databases">
        <title>The Genome Sequence of Sphaeroforma arctica JP610.</title>
        <authorList>
            <consortium name="The Broad Institute Genome Sequencing Platform"/>
            <person name="Russ C."/>
            <person name="Cuomo C."/>
            <person name="Young S.K."/>
            <person name="Zeng Q."/>
            <person name="Gargeya S."/>
            <person name="Alvarado L."/>
            <person name="Berlin A."/>
            <person name="Chapman S.B."/>
            <person name="Chen Z."/>
            <person name="Freedman E."/>
            <person name="Gellesch M."/>
            <person name="Goldberg J."/>
            <person name="Griggs A."/>
            <person name="Gujja S."/>
            <person name="Heilman E."/>
            <person name="Heiman D."/>
            <person name="Howarth C."/>
            <person name="Mehta T."/>
            <person name="Neiman D."/>
            <person name="Pearson M."/>
            <person name="Roberts A."/>
            <person name="Saif S."/>
            <person name="Shea T."/>
            <person name="Shenoy N."/>
            <person name="Sisk P."/>
            <person name="Stolte C."/>
            <person name="Sykes S."/>
            <person name="White J."/>
            <person name="Yandava C."/>
            <person name="Burger G."/>
            <person name="Gray M.W."/>
            <person name="Holland P.W.H."/>
            <person name="King N."/>
            <person name="Lang F.B.F."/>
            <person name="Roger A.J."/>
            <person name="Ruiz-Trillo I."/>
            <person name="Haas B."/>
            <person name="Nusbaum C."/>
            <person name="Birren B."/>
        </authorList>
    </citation>
    <scope>NUCLEOTIDE SEQUENCE [LARGE SCALE GENOMIC DNA]</scope>
    <source>
        <strain evidence="1 2">JP610</strain>
    </source>
</reference>
<sequence length="73" mass="8332">FSVPADACLSDIEESVKEEQHTQDILDPSLESSYDADMTQELRDHVPAEFRYYDNETIVSPARCVTYDDSSQK</sequence>
<dbReference type="RefSeq" id="XP_014148975.1">
    <property type="nucleotide sequence ID" value="XM_014293500.1"/>
</dbReference>